<dbReference type="Pfam" id="PF08931">
    <property type="entry name" value="Caudo_bapla_RBP"/>
    <property type="match status" value="1"/>
</dbReference>
<dbReference type="EMBL" id="WWDJ01000208">
    <property type="protein sequence ID" value="NEX56508.1"/>
    <property type="molecule type" value="Genomic_DNA"/>
</dbReference>
<feature type="region of interest" description="Disordered" evidence="3">
    <location>
        <begin position="1"/>
        <end position="36"/>
    </location>
</feature>
<name>A0A6M0MBJ1_9LACT</name>
<dbReference type="Gene3D" id="2.60.40.1830">
    <property type="entry name" value="Phage tail base-plate Siphoviridae RBP, head domain"/>
    <property type="match status" value="1"/>
</dbReference>
<dbReference type="GO" id="GO:0019062">
    <property type="term" value="P:virion attachment to host cell"/>
    <property type="evidence" value="ECO:0007669"/>
    <property type="project" value="InterPro"/>
</dbReference>
<accession>A0A6M0MBJ1</accession>
<evidence type="ECO:0000256" key="1">
    <source>
        <dbReference type="ARBA" id="ARBA00004328"/>
    </source>
</evidence>
<dbReference type="AlphaFoldDB" id="A0A6M0MBJ1"/>
<proteinExistence type="predicted"/>
<gene>
    <name evidence="5" type="ORF">GTP08_12945</name>
</gene>
<evidence type="ECO:0000313" key="6">
    <source>
        <dbReference type="Proteomes" id="UP000477402"/>
    </source>
</evidence>
<feature type="domain" description="Receptor-binding protein of phage tail base-plate Siphoviridae head" evidence="4">
    <location>
        <begin position="98"/>
        <end position="198"/>
    </location>
</feature>
<dbReference type="SUPFAM" id="SSF49835">
    <property type="entry name" value="Virus attachment protein globular domain"/>
    <property type="match status" value="1"/>
</dbReference>
<feature type="non-terminal residue" evidence="5">
    <location>
        <position position="1"/>
    </location>
</feature>
<evidence type="ECO:0000259" key="4">
    <source>
        <dbReference type="Pfam" id="PF08931"/>
    </source>
</evidence>
<comment type="subcellular location">
    <subcellularLocation>
        <location evidence="1">Virion</location>
    </subcellularLocation>
</comment>
<evidence type="ECO:0000256" key="2">
    <source>
        <dbReference type="ARBA" id="ARBA00022581"/>
    </source>
</evidence>
<sequence>RDLTNKVDPHVNNKSNPHAVTASQVGAYSKSETDEKYATSQSLRDLSAKVIANEKNLESGGNVVHKTDDESIAGNKTFTGDTSVKNLNITGSIKTTTTVNFNVGNGMSIRLTKKGNFVEARFYGTMTTVEKGAEMGGIGSSWISSDFRPEVTVSLVGHLASGTESFHIDIEPTGRVVWWGPAVSGTGGAPRGTAFYFLN</sequence>
<feature type="compositionally biased region" description="Polar residues" evidence="3">
    <location>
        <begin position="12"/>
        <end position="26"/>
    </location>
</feature>
<keyword evidence="2" id="KW-0945">Host-virus interaction</keyword>
<dbReference type="Gene3D" id="6.10.140.2190">
    <property type="match status" value="1"/>
</dbReference>
<evidence type="ECO:0000313" key="5">
    <source>
        <dbReference type="EMBL" id="NEX56508.1"/>
    </source>
</evidence>
<dbReference type="InterPro" id="IPR008982">
    <property type="entry name" value="Adenovirus_pIV-like_att"/>
</dbReference>
<comment type="caution">
    <text evidence="5">The sequence shown here is derived from an EMBL/GenBank/DDBJ whole genome shotgun (WGS) entry which is preliminary data.</text>
</comment>
<dbReference type="InterPro" id="IPR015027">
    <property type="entry name" value="Caudo_bapla_RBP"/>
</dbReference>
<dbReference type="CDD" id="cd07964">
    <property type="entry name" value="RBP-H"/>
    <property type="match status" value="1"/>
</dbReference>
<evidence type="ECO:0000256" key="3">
    <source>
        <dbReference type="SAM" id="MobiDB-lite"/>
    </source>
</evidence>
<feature type="compositionally biased region" description="Basic and acidic residues" evidence="3">
    <location>
        <begin position="1"/>
        <end position="11"/>
    </location>
</feature>
<organism evidence="5 6">
    <name type="scientific">Lactococcus lactis</name>
    <dbReference type="NCBI Taxonomy" id="1358"/>
    <lineage>
        <taxon>Bacteria</taxon>
        <taxon>Bacillati</taxon>
        <taxon>Bacillota</taxon>
        <taxon>Bacilli</taxon>
        <taxon>Lactobacillales</taxon>
        <taxon>Streptococcaceae</taxon>
        <taxon>Lactococcus</taxon>
    </lineage>
</organism>
<dbReference type="Proteomes" id="UP000477402">
    <property type="component" value="Unassembled WGS sequence"/>
</dbReference>
<dbReference type="GO" id="GO:0007155">
    <property type="term" value="P:cell adhesion"/>
    <property type="evidence" value="ECO:0007669"/>
    <property type="project" value="InterPro"/>
</dbReference>
<reference evidence="5 6" key="1">
    <citation type="submission" date="2019-12" db="EMBL/GenBank/DDBJ databases">
        <title>Draft Genome Sequences of L. lactis strains MS22333, MS22334, MS22336, and MS22337, Isolated from Spontaneous Fermented Camel Milk in Ethiopia.</title>
        <authorList>
            <person name="Bragason E."/>
            <person name="Hansen E.B."/>
            <person name="Guya M.E."/>
            <person name="Berhe T."/>
        </authorList>
    </citation>
    <scope>NUCLEOTIDE SEQUENCE [LARGE SCALE GENOMIC DNA]</scope>
    <source>
        <strain evidence="5 6">MS22336</strain>
    </source>
</reference>
<dbReference type="SUPFAM" id="SSF69349">
    <property type="entry name" value="Phage fibre proteins"/>
    <property type="match status" value="1"/>
</dbReference>
<protein>
    <recommendedName>
        <fullName evidence="4">Receptor-binding protein of phage tail base-plate Siphoviridae head domain-containing protein</fullName>
    </recommendedName>
</protein>